<name>A0A844G279_9BACT</name>
<sequence>MWNRIRSLIIKELQIILRDRKTRIIIVIPPILQIFLFAFASTLEVKNITIGILNRDAGADSAPLIERFRNSPSFVRLDPVADEGEMRRYIDTQRGIGVICIREDFSRRLRGGEPAELLLALDGRRTNVAQIVNGYINTVVRDFNRDILAGRGAAGRPESELIVRNWYIPNLEYLYFTLPCLIANILMIMGIMIPALSVAREREFGTFDQILVSPLSTFEIIVGKTAPSLLIGFLQATMMIAAAIWCLGSPMVGSWLMLYTGMTVFIASVIGVGLFISSLCKTQQQAILGAFVFAVPAVLISGYATPIENMPHWLQTLSLANPVRWIMAIVKGVFLKDISWAIAWRSLYPLCLITAVTLGVAGWFFSRKLE</sequence>
<feature type="transmembrane region" description="Helical" evidence="8">
    <location>
        <begin position="173"/>
        <end position="196"/>
    </location>
</feature>
<evidence type="ECO:0000256" key="5">
    <source>
        <dbReference type="ARBA" id="ARBA00022692"/>
    </source>
</evidence>
<dbReference type="PANTHER" id="PTHR30294:SF44">
    <property type="entry name" value="MULTIDRUG ABC TRANSPORTER PERMEASE YBHR-RELATED"/>
    <property type="match status" value="1"/>
</dbReference>
<feature type="domain" description="ABC transmembrane type-2" evidence="9">
    <location>
        <begin position="129"/>
        <end position="368"/>
    </location>
</feature>
<keyword evidence="6 8" id="KW-1133">Transmembrane helix</keyword>
<evidence type="ECO:0000256" key="2">
    <source>
        <dbReference type="ARBA" id="ARBA00007783"/>
    </source>
</evidence>
<comment type="caution">
    <text evidence="10">The sequence shown here is derived from an EMBL/GenBank/DDBJ whole genome shotgun (WGS) entry which is preliminary data.</text>
</comment>
<feature type="transmembrane region" description="Helical" evidence="8">
    <location>
        <begin position="21"/>
        <end position="40"/>
    </location>
</feature>
<keyword evidence="11" id="KW-1185">Reference proteome</keyword>
<feature type="transmembrane region" description="Helical" evidence="8">
    <location>
        <begin position="229"/>
        <end position="250"/>
    </location>
</feature>
<keyword evidence="4" id="KW-1003">Cell membrane</keyword>
<dbReference type="EMBL" id="VUNS01000007">
    <property type="protein sequence ID" value="MST97012.1"/>
    <property type="molecule type" value="Genomic_DNA"/>
</dbReference>
<dbReference type="Gene3D" id="3.40.1710.10">
    <property type="entry name" value="abc type-2 transporter like domain"/>
    <property type="match status" value="1"/>
</dbReference>
<dbReference type="GO" id="GO:0005886">
    <property type="term" value="C:plasma membrane"/>
    <property type="evidence" value="ECO:0007669"/>
    <property type="project" value="UniProtKB-SubCell"/>
</dbReference>
<evidence type="ECO:0000256" key="8">
    <source>
        <dbReference type="SAM" id="Phobius"/>
    </source>
</evidence>
<comment type="subcellular location">
    <subcellularLocation>
        <location evidence="1">Cell membrane</location>
        <topology evidence="1">Multi-pass membrane protein</topology>
    </subcellularLocation>
</comment>
<proteinExistence type="inferred from homology"/>
<accession>A0A844G279</accession>
<feature type="transmembrane region" description="Helical" evidence="8">
    <location>
        <begin position="256"/>
        <end position="276"/>
    </location>
</feature>
<evidence type="ECO:0000256" key="6">
    <source>
        <dbReference type="ARBA" id="ARBA00022989"/>
    </source>
</evidence>
<keyword evidence="5 8" id="KW-0812">Transmembrane</keyword>
<dbReference type="InterPro" id="IPR047817">
    <property type="entry name" value="ABC2_TM_bact-type"/>
</dbReference>
<evidence type="ECO:0000256" key="1">
    <source>
        <dbReference type="ARBA" id="ARBA00004651"/>
    </source>
</evidence>
<keyword evidence="7 8" id="KW-0472">Membrane</keyword>
<evidence type="ECO:0000256" key="3">
    <source>
        <dbReference type="ARBA" id="ARBA00022448"/>
    </source>
</evidence>
<dbReference type="InterPro" id="IPR013525">
    <property type="entry name" value="ABC2_TM"/>
</dbReference>
<dbReference type="InterPro" id="IPR051449">
    <property type="entry name" value="ABC-2_transporter_component"/>
</dbReference>
<dbReference type="AlphaFoldDB" id="A0A844G279"/>
<dbReference type="PANTHER" id="PTHR30294">
    <property type="entry name" value="MEMBRANE COMPONENT OF ABC TRANSPORTER YHHJ-RELATED"/>
    <property type="match status" value="1"/>
</dbReference>
<evidence type="ECO:0000256" key="7">
    <source>
        <dbReference type="ARBA" id="ARBA00023136"/>
    </source>
</evidence>
<dbReference type="Proteomes" id="UP000435649">
    <property type="component" value="Unassembled WGS sequence"/>
</dbReference>
<protein>
    <submittedName>
        <fullName evidence="10">ABC transporter permease</fullName>
    </submittedName>
</protein>
<dbReference type="GO" id="GO:0140359">
    <property type="term" value="F:ABC-type transporter activity"/>
    <property type="evidence" value="ECO:0007669"/>
    <property type="project" value="InterPro"/>
</dbReference>
<dbReference type="RefSeq" id="WP_154417807.1">
    <property type="nucleotide sequence ID" value="NZ_CALXOB010000022.1"/>
</dbReference>
<evidence type="ECO:0000313" key="10">
    <source>
        <dbReference type="EMBL" id="MST97012.1"/>
    </source>
</evidence>
<gene>
    <name evidence="10" type="ORF">FYJ85_08130</name>
</gene>
<evidence type="ECO:0000259" key="9">
    <source>
        <dbReference type="PROSITE" id="PS51012"/>
    </source>
</evidence>
<keyword evidence="3" id="KW-0813">Transport</keyword>
<comment type="similarity">
    <text evidence="2">Belongs to the ABC-2 integral membrane protein family.</text>
</comment>
<dbReference type="Pfam" id="PF12698">
    <property type="entry name" value="ABC2_membrane_3"/>
    <property type="match status" value="1"/>
</dbReference>
<feature type="transmembrane region" description="Helical" evidence="8">
    <location>
        <begin position="347"/>
        <end position="365"/>
    </location>
</feature>
<dbReference type="PROSITE" id="PS51012">
    <property type="entry name" value="ABC_TM2"/>
    <property type="match status" value="1"/>
</dbReference>
<feature type="transmembrane region" description="Helical" evidence="8">
    <location>
        <begin position="288"/>
        <end position="307"/>
    </location>
</feature>
<organism evidence="10 11">
    <name type="scientific">Victivallis lenta</name>
    <dbReference type="NCBI Taxonomy" id="2606640"/>
    <lineage>
        <taxon>Bacteria</taxon>
        <taxon>Pseudomonadati</taxon>
        <taxon>Lentisphaerota</taxon>
        <taxon>Lentisphaeria</taxon>
        <taxon>Victivallales</taxon>
        <taxon>Victivallaceae</taxon>
        <taxon>Victivallis</taxon>
    </lineage>
</organism>
<evidence type="ECO:0000313" key="11">
    <source>
        <dbReference type="Proteomes" id="UP000435649"/>
    </source>
</evidence>
<reference evidence="10 11" key="1">
    <citation type="submission" date="2019-08" db="EMBL/GenBank/DDBJ databases">
        <title>In-depth cultivation of the pig gut microbiome towards novel bacterial diversity and tailored functional studies.</title>
        <authorList>
            <person name="Wylensek D."/>
            <person name="Hitch T.C.A."/>
            <person name="Clavel T."/>
        </authorList>
    </citation>
    <scope>NUCLEOTIDE SEQUENCE [LARGE SCALE GENOMIC DNA]</scope>
    <source>
        <strain evidence="10 11">BBE-744-WT-12</strain>
    </source>
</reference>
<evidence type="ECO:0000256" key="4">
    <source>
        <dbReference type="ARBA" id="ARBA00022475"/>
    </source>
</evidence>